<keyword evidence="1" id="KW-0812">Transmembrane</keyword>
<feature type="domain" description="Integrase catalytic" evidence="2">
    <location>
        <begin position="21"/>
        <end position="172"/>
    </location>
</feature>
<feature type="transmembrane region" description="Helical" evidence="1">
    <location>
        <begin position="47"/>
        <end position="65"/>
    </location>
</feature>
<dbReference type="InterPro" id="IPR047655">
    <property type="entry name" value="Transpos_IS630-like"/>
</dbReference>
<accession>A0A9X1UN46</accession>
<dbReference type="EMBL" id="JAKLJA010000061">
    <property type="protein sequence ID" value="MCG5078459.1"/>
    <property type="molecule type" value="Genomic_DNA"/>
</dbReference>
<dbReference type="SUPFAM" id="SSF53098">
    <property type="entry name" value="Ribonuclease H-like"/>
    <property type="match status" value="1"/>
</dbReference>
<dbReference type="InterPro" id="IPR001584">
    <property type="entry name" value="Integrase_cat-core"/>
</dbReference>
<evidence type="ECO:0000313" key="4">
    <source>
        <dbReference type="Proteomes" id="UP001139308"/>
    </source>
</evidence>
<dbReference type="InterPro" id="IPR012337">
    <property type="entry name" value="RNaseH-like_sf"/>
</dbReference>
<dbReference type="Gene3D" id="3.30.420.10">
    <property type="entry name" value="Ribonuclease H-like superfamily/Ribonuclease H"/>
    <property type="match status" value="1"/>
</dbReference>
<keyword evidence="1" id="KW-0472">Membrane</keyword>
<dbReference type="PROSITE" id="PS50994">
    <property type="entry name" value="INTEGRASE"/>
    <property type="match status" value="1"/>
</dbReference>
<dbReference type="InterPro" id="IPR038717">
    <property type="entry name" value="Tc1-like_DDE_dom"/>
</dbReference>
<dbReference type="NCBIfam" id="NF033545">
    <property type="entry name" value="transpos_IS630"/>
    <property type="match status" value="1"/>
</dbReference>
<dbReference type="PANTHER" id="PTHR46564:SF1">
    <property type="entry name" value="TRANSPOSASE"/>
    <property type="match status" value="1"/>
</dbReference>
<dbReference type="Proteomes" id="UP001139308">
    <property type="component" value="Unassembled WGS sequence"/>
</dbReference>
<evidence type="ECO:0000313" key="3">
    <source>
        <dbReference type="EMBL" id="MCG5078459.1"/>
    </source>
</evidence>
<gene>
    <name evidence="3" type="ORF">L5014_34910</name>
</gene>
<dbReference type="PANTHER" id="PTHR46564">
    <property type="entry name" value="TRANSPOSASE"/>
    <property type="match status" value="1"/>
</dbReference>
<evidence type="ECO:0000256" key="1">
    <source>
        <dbReference type="SAM" id="Phobius"/>
    </source>
</evidence>
<evidence type="ECO:0000259" key="2">
    <source>
        <dbReference type="PROSITE" id="PS50994"/>
    </source>
</evidence>
<reference evidence="3" key="1">
    <citation type="submission" date="2022-01" db="EMBL/GenBank/DDBJ databases">
        <title>Genome sequence and assembly of Parabukholderia sp. RG36.</title>
        <authorList>
            <person name="Chhetri G."/>
        </authorList>
    </citation>
    <scope>NUCLEOTIDE SEQUENCE</scope>
    <source>
        <strain evidence="3">RG36</strain>
    </source>
</reference>
<comment type="caution">
    <text evidence="3">The sequence shown here is derived from an EMBL/GenBank/DDBJ whole genome shotgun (WGS) entry which is preliminary data.</text>
</comment>
<organism evidence="3 4">
    <name type="scientific">Paraburkholderia tagetis</name>
    <dbReference type="NCBI Taxonomy" id="2913261"/>
    <lineage>
        <taxon>Bacteria</taxon>
        <taxon>Pseudomonadati</taxon>
        <taxon>Pseudomonadota</taxon>
        <taxon>Betaproteobacteria</taxon>
        <taxon>Burkholderiales</taxon>
        <taxon>Burkholderiaceae</taxon>
        <taxon>Paraburkholderia</taxon>
    </lineage>
</organism>
<proteinExistence type="predicted"/>
<protein>
    <submittedName>
        <fullName evidence="3">IS630 family transposase</fullName>
    </submittedName>
</protein>
<dbReference type="RefSeq" id="WP_238468442.1">
    <property type="nucleotide sequence ID" value="NZ_JAKLJA010000061.1"/>
</dbReference>
<keyword evidence="1" id="KW-1133">Transmembrane helix</keyword>
<dbReference type="GO" id="GO:0003676">
    <property type="term" value="F:nucleic acid binding"/>
    <property type="evidence" value="ECO:0007669"/>
    <property type="project" value="InterPro"/>
</dbReference>
<sequence length="172" mass="19426">MVQQAQRGEIELAYVDEAGFAQAQPNRSAWTPVGEQHMIDARRGKRLNVVGALLSSGGLFAVKLWETMTSMLFAGFLGLLVEHVGKPLTVILDNASVHTARALRPYLRLLRAKGLTLYFLPPYSPELNRIEKLWHKMKYEWLAFKARDTPTLEADVDVILQGFGADYRFTFC</sequence>
<name>A0A9X1UN46_9BURK</name>
<dbReference type="GO" id="GO:0015074">
    <property type="term" value="P:DNA integration"/>
    <property type="evidence" value="ECO:0007669"/>
    <property type="project" value="InterPro"/>
</dbReference>
<dbReference type="Pfam" id="PF13358">
    <property type="entry name" value="DDE_3"/>
    <property type="match status" value="1"/>
</dbReference>
<dbReference type="AlphaFoldDB" id="A0A9X1UN46"/>
<dbReference type="InterPro" id="IPR036397">
    <property type="entry name" value="RNaseH_sf"/>
</dbReference>
<keyword evidence="4" id="KW-1185">Reference proteome</keyword>